<accession>A0A7W7PF23</accession>
<evidence type="ECO:0000313" key="12">
    <source>
        <dbReference type="EMBL" id="MBB4886205.1"/>
    </source>
</evidence>
<dbReference type="InterPro" id="IPR023214">
    <property type="entry name" value="HAD_sf"/>
</dbReference>
<keyword evidence="10" id="KW-0460">Magnesium</keyword>
<evidence type="ECO:0000256" key="9">
    <source>
        <dbReference type="ARBA" id="ARBA00022801"/>
    </source>
</evidence>
<dbReference type="InterPro" id="IPR010023">
    <property type="entry name" value="KdsC_fam"/>
</dbReference>
<dbReference type="GO" id="GO:0008781">
    <property type="term" value="F:N-acylneuraminate cytidylyltransferase activity"/>
    <property type="evidence" value="ECO:0007669"/>
    <property type="project" value="UniProtKB-EC"/>
</dbReference>
<evidence type="ECO:0000256" key="7">
    <source>
        <dbReference type="ARBA" id="ARBA00012491"/>
    </source>
</evidence>
<evidence type="ECO:0000256" key="11">
    <source>
        <dbReference type="SAM" id="MobiDB-lite"/>
    </source>
</evidence>
<evidence type="ECO:0000256" key="6">
    <source>
        <dbReference type="ARBA" id="ARBA00011881"/>
    </source>
</evidence>
<evidence type="ECO:0000313" key="13">
    <source>
        <dbReference type="Proteomes" id="UP000556436"/>
    </source>
</evidence>
<dbReference type="SFLD" id="SFLDS00003">
    <property type="entry name" value="Haloacid_Dehalogenase"/>
    <property type="match status" value="1"/>
</dbReference>
<dbReference type="EMBL" id="JACHJG010000003">
    <property type="protein sequence ID" value="MBB4886205.1"/>
    <property type="molecule type" value="Genomic_DNA"/>
</dbReference>
<dbReference type="InterPro" id="IPR050793">
    <property type="entry name" value="CMP-NeuNAc_synthase"/>
</dbReference>
<evidence type="ECO:0000256" key="8">
    <source>
        <dbReference type="ARBA" id="ARBA00022723"/>
    </source>
</evidence>
<comment type="caution">
    <text evidence="12">The sequence shown here is derived from an EMBL/GenBank/DDBJ whole genome shotgun (WGS) entry which is preliminary data.</text>
</comment>
<evidence type="ECO:0000256" key="4">
    <source>
        <dbReference type="ARBA" id="ARBA00005893"/>
    </source>
</evidence>
<dbReference type="CDD" id="cd02513">
    <property type="entry name" value="CMP-NeuAc_Synthase"/>
    <property type="match status" value="1"/>
</dbReference>
<dbReference type="InterPro" id="IPR036412">
    <property type="entry name" value="HAD-like_sf"/>
</dbReference>
<keyword evidence="13" id="KW-1185">Reference proteome</keyword>
<evidence type="ECO:0000256" key="5">
    <source>
        <dbReference type="ARBA" id="ARBA00010726"/>
    </source>
</evidence>
<dbReference type="Proteomes" id="UP000556436">
    <property type="component" value="Unassembled WGS sequence"/>
</dbReference>
<dbReference type="Gene3D" id="3.40.50.1000">
    <property type="entry name" value="HAD superfamily/HAD-like"/>
    <property type="match status" value="1"/>
</dbReference>
<comment type="catalytic activity">
    <reaction evidence="1">
        <text>an N-acylneuraminate + CTP = a CMP-N-acyl-beta-neuraminate + diphosphate</text>
        <dbReference type="Rhea" id="RHEA:11344"/>
        <dbReference type="ChEBI" id="CHEBI:33019"/>
        <dbReference type="ChEBI" id="CHEBI:37563"/>
        <dbReference type="ChEBI" id="CHEBI:60073"/>
        <dbReference type="ChEBI" id="CHEBI:68671"/>
        <dbReference type="EC" id="2.7.7.43"/>
    </reaction>
</comment>
<dbReference type="InterPro" id="IPR029044">
    <property type="entry name" value="Nucleotide-diphossugar_trans"/>
</dbReference>
<feature type="region of interest" description="Disordered" evidence="11">
    <location>
        <begin position="202"/>
        <end position="234"/>
    </location>
</feature>
<name>A0A7W7PF23_STRNE</name>
<dbReference type="AlphaFoldDB" id="A0A7W7PF23"/>
<comment type="similarity">
    <text evidence="5">Belongs to the CMP-NeuNAc synthase family.</text>
</comment>
<organism evidence="12 13">
    <name type="scientific">Streptomyces netropsis</name>
    <name type="common">Streptoverticillium netropsis</name>
    <dbReference type="NCBI Taxonomy" id="55404"/>
    <lineage>
        <taxon>Bacteria</taxon>
        <taxon>Bacillati</taxon>
        <taxon>Actinomycetota</taxon>
        <taxon>Actinomycetes</taxon>
        <taxon>Kitasatosporales</taxon>
        <taxon>Streptomycetaceae</taxon>
        <taxon>Streptomyces</taxon>
    </lineage>
</organism>
<keyword evidence="8" id="KW-0479">Metal-binding</keyword>
<gene>
    <name evidence="12" type="ORF">FHS38_002234</name>
</gene>
<sequence>MSADPSGPAVLAVIPARGGSKGVPAKNLAAVGGVPLVARAVRACRAARLVTDVVVSTDDPAIAATARGAGAVVVQRPGTIAGDTATSEAAVLHAMDAYEAMHGTEVGTVLLVQCTSPFLTGEDIDGVAAAVIEQGADSALTVAPFHGFVWREGDDFGPGENGAGAAAVVPGPARGDRYVVPGVVEAPVSAMPPAAVESVAVPGPARPATHAPAAGGHGVNHDKSHRPRRQDRPQDLLETGAAYAMRADGFRSAGHRFFGRTELVRTDTARVLEIDDPHDLARARALAPLFDVPGPGALPTRDDVDAVVLDFDGTQTDDRVLIDSDGRELVAVHRGDGLGVAALRRAGLALLILSTEVNPVVAARGRKLRVPVLHGIDRKDLALKQWCEEHAVAPERVLYVGNDVNDLPCFDLVGWPVAVADAHAVVRGAARAVTSAPGGSGAVREIASWLLGPSL</sequence>
<dbReference type="Gene3D" id="3.90.550.10">
    <property type="entry name" value="Spore Coat Polysaccharide Biosynthesis Protein SpsA, Chain A"/>
    <property type="match status" value="1"/>
</dbReference>
<comment type="cofactor">
    <cofactor evidence="2">
        <name>Mg(2+)</name>
        <dbReference type="ChEBI" id="CHEBI:18420"/>
    </cofactor>
</comment>
<evidence type="ECO:0000256" key="1">
    <source>
        <dbReference type="ARBA" id="ARBA00001862"/>
    </source>
</evidence>
<dbReference type="SFLD" id="SFLDG01136">
    <property type="entry name" value="C1.6:_Phosphoserine_Phosphatas"/>
    <property type="match status" value="1"/>
</dbReference>
<comment type="subunit">
    <text evidence="6">Homotetramer.</text>
</comment>
<dbReference type="EC" id="2.7.7.43" evidence="7"/>
<feature type="compositionally biased region" description="Low complexity" evidence="11">
    <location>
        <begin position="202"/>
        <end position="214"/>
    </location>
</feature>
<evidence type="ECO:0000256" key="3">
    <source>
        <dbReference type="ARBA" id="ARBA00005141"/>
    </source>
</evidence>
<dbReference type="GO" id="GO:0046872">
    <property type="term" value="F:metal ion binding"/>
    <property type="evidence" value="ECO:0007669"/>
    <property type="project" value="UniProtKB-KW"/>
</dbReference>
<dbReference type="PANTHER" id="PTHR21485:SF3">
    <property type="entry name" value="N-ACYLNEURAMINATE CYTIDYLYLTRANSFERASE"/>
    <property type="match status" value="1"/>
</dbReference>
<comment type="pathway">
    <text evidence="3">Amino-sugar metabolism; N-acetylneuraminate metabolism.</text>
</comment>
<dbReference type="GO" id="GO:0016788">
    <property type="term" value="F:hydrolase activity, acting on ester bonds"/>
    <property type="evidence" value="ECO:0007669"/>
    <property type="project" value="InterPro"/>
</dbReference>
<reference evidence="12 13" key="1">
    <citation type="submission" date="2020-08" db="EMBL/GenBank/DDBJ databases">
        <title>Genomic Encyclopedia of Type Strains, Phase III (KMG-III): the genomes of soil and plant-associated and newly described type strains.</title>
        <authorList>
            <person name="Whitman W."/>
        </authorList>
    </citation>
    <scope>NUCLEOTIDE SEQUENCE [LARGE SCALE GENOMIC DNA]</scope>
    <source>
        <strain evidence="12 13">CECT 3265</strain>
    </source>
</reference>
<dbReference type="PANTHER" id="PTHR21485">
    <property type="entry name" value="HAD SUPERFAMILY MEMBERS CMAS AND KDSC"/>
    <property type="match status" value="1"/>
</dbReference>
<protein>
    <recommendedName>
        <fullName evidence="7">N-acylneuraminate cytidylyltransferase</fullName>
        <ecNumber evidence="7">2.7.7.43</ecNumber>
    </recommendedName>
</protein>
<dbReference type="SUPFAM" id="SSF53448">
    <property type="entry name" value="Nucleotide-diphospho-sugar transferases"/>
    <property type="match status" value="1"/>
</dbReference>
<dbReference type="Pfam" id="PF02348">
    <property type="entry name" value="CTP_transf_3"/>
    <property type="match status" value="1"/>
</dbReference>
<evidence type="ECO:0000256" key="2">
    <source>
        <dbReference type="ARBA" id="ARBA00001946"/>
    </source>
</evidence>
<dbReference type="UniPathway" id="UPA00628"/>
<evidence type="ECO:0000256" key="10">
    <source>
        <dbReference type="ARBA" id="ARBA00022842"/>
    </source>
</evidence>
<dbReference type="RefSeq" id="WP_184733276.1">
    <property type="nucleotide sequence ID" value="NZ_BMRW01000003.1"/>
</dbReference>
<proteinExistence type="inferred from homology"/>
<keyword evidence="9" id="KW-0378">Hydrolase</keyword>
<dbReference type="SUPFAM" id="SSF56784">
    <property type="entry name" value="HAD-like"/>
    <property type="match status" value="1"/>
</dbReference>
<dbReference type="SFLD" id="SFLDG01138">
    <property type="entry name" value="C1.6.2:_Deoxy-d-mannose-octulo"/>
    <property type="match status" value="1"/>
</dbReference>
<comment type="similarity">
    <text evidence="4">Belongs to the KdsC family.</text>
</comment>
<dbReference type="InterPro" id="IPR003329">
    <property type="entry name" value="Cytidylyl_trans"/>
</dbReference>
<dbReference type="GO" id="GO:0006054">
    <property type="term" value="P:N-acetylneuraminate metabolic process"/>
    <property type="evidence" value="ECO:0007669"/>
    <property type="project" value="UniProtKB-UniPathway"/>
</dbReference>
<dbReference type="Pfam" id="PF08282">
    <property type="entry name" value="Hydrolase_3"/>
    <property type="match status" value="1"/>
</dbReference>